<dbReference type="AlphaFoldDB" id="A0A1R1PV47"/>
<dbReference type="GO" id="GO:0006508">
    <property type="term" value="P:proteolysis"/>
    <property type="evidence" value="ECO:0007669"/>
    <property type="project" value="UniProtKB-KW"/>
</dbReference>
<protein>
    <recommendedName>
        <fullName evidence="3 9">Cysteine proteinase 1, mitochondrial</fullName>
        <ecNumber evidence="2 9">3.4.22.40</ecNumber>
    </recommendedName>
</protein>
<keyword evidence="4 9" id="KW-0645">Protease</keyword>
<dbReference type="Proteomes" id="UP000188320">
    <property type="component" value="Unassembled WGS sequence"/>
</dbReference>
<keyword evidence="9" id="KW-0963">Cytoplasm</keyword>
<dbReference type="Gene3D" id="3.90.70.10">
    <property type="entry name" value="Cysteine proteinases"/>
    <property type="match status" value="1"/>
</dbReference>
<evidence type="ECO:0000256" key="3">
    <source>
        <dbReference type="ARBA" id="ARBA00016900"/>
    </source>
</evidence>
<dbReference type="PROSITE" id="PS00139">
    <property type="entry name" value="THIOL_PROTEASE_CYS"/>
    <property type="match status" value="1"/>
</dbReference>
<dbReference type="GO" id="GO:0043418">
    <property type="term" value="P:homocysteine catabolic process"/>
    <property type="evidence" value="ECO:0007669"/>
    <property type="project" value="TreeGrafter"/>
</dbReference>
<evidence type="ECO:0000256" key="7">
    <source>
        <dbReference type="ARBA" id="ARBA00025347"/>
    </source>
</evidence>
<dbReference type="OrthoDB" id="2666448at2759"/>
<dbReference type="GO" id="GO:0009636">
    <property type="term" value="P:response to toxic substance"/>
    <property type="evidence" value="ECO:0007669"/>
    <property type="project" value="TreeGrafter"/>
</dbReference>
<dbReference type="GO" id="GO:0070005">
    <property type="term" value="F:cysteine-type aminopeptidase activity"/>
    <property type="evidence" value="ECO:0007669"/>
    <property type="project" value="InterPro"/>
</dbReference>
<sequence>MEKESISSASTQSLVNDVANLSLDTRLDPIVSKFNNIAGHELGMNDIQEYRDSFSKDPKNLLAMHTLSKQSYVTGLENRDVYLENKPIFNKKISLEGKITNQKSSGRCWLFAGLNVMRLQLMKKYNLENLELSQTYLFFYDKMEKSNWYLNLMEETADDELDGRVVQYLLNSPVQDGGQWDMFVALVENAGMDSLITTLLHKYGKEIRDAVHIKQTPLEKNKVAQEIRSKCLEEIYRILCVSLGTPPQKFDWIVYNKDKECIELNDQTPLDFYKAHFPNGLQQTISLIHDPRNEYFKVYTVKYLGNVVGASTQVRYINVPVEKMKCLAAQAIVLKNKPVWFGCDVGKFRSSTNGVLDINVIDYKSGFGIDGLYTKFSKAERLRYGESLMTHAMVLTGLQLESKNKDEDKTQTGTNANCKDDDPKKCRKVSRWRVENSWGEDNGNKGYLTMSNDWFNEFVYQIVLDFEDVPKDLLDLLTMEPIVLPPWDPMGALA</sequence>
<keyword evidence="6 9" id="KW-0788">Thiol protease</keyword>
<reference evidence="11" key="2">
    <citation type="submission" date="2017-01" db="EMBL/GenBank/DDBJ databases">
        <authorList>
            <person name="Mah S.A."/>
            <person name="Swanson W.J."/>
            <person name="Moy G.W."/>
            <person name="Vacquier V.D."/>
        </authorList>
    </citation>
    <scope>NUCLEOTIDE SEQUENCE [LARGE SCALE GENOMIC DNA]</scope>
    <source>
        <strain evidence="11">COL-18-3</strain>
    </source>
</reference>
<evidence type="ECO:0000256" key="2">
    <source>
        <dbReference type="ARBA" id="ARBA00012465"/>
    </source>
</evidence>
<evidence type="ECO:0000256" key="1">
    <source>
        <dbReference type="ARBA" id="ARBA00000423"/>
    </source>
</evidence>
<dbReference type="EC" id="3.4.22.40" evidence="2 9"/>
<evidence type="ECO:0000256" key="8">
    <source>
        <dbReference type="ARBA" id="ARBA00026080"/>
    </source>
</evidence>
<dbReference type="EMBL" id="LSSK01000144">
    <property type="protein sequence ID" value="OMH84821.1"/>
    <property type="molecule type" value="Genomic_DNA"/>
</dbReference>
<evidence type="ECO:0000256" key="4">
    <source>
        <dbReference type="ARBA" id="ARBA00022670"/>
    </source>
</evidence>
<comment type="catalytic activity">
    <reaction evidence="1 9">
        <text>Inactivates bleomycin B2 (a cytotoxic glycometallopeptide) by hydrolysis of a carboxyamide bond of beta-aminoalanine, but also shows general aminopeptidase activity. The specificity varies somewhat with source, but amino acid arylamides of Met, Leu and Ala are preferred.</text>
        <dbReference type="EC" id="3.4.22.40"/>
    </reaction>
</comment>
<gene>
    <name evidence="11" type="ORF">AX774_g1654</name>
    <name evidence="12" type="ORF">AX774_g291</name>
</gene>
<dbReference type="PANTHER" id="PTHR10363">
    <property type="entry name" value="BLEOMYCIN HYDROLASE"/>
    <property type="match status" value="1"/>
</dbReference>
<comment type="function">
    <text evidence="9">Has aminopeptidase activity, shortening substrate peptides sequentially by 1 amino acid. Has bleomycin hydrolase activity, which can protect the cell from the toxic effects of bleomycin. Has homocysteine-thiolactonase activity, protecting the cell against homocysteine toxicity.</text>
</comment>
<evidence type="ECO:0000256" key="9">
    <source>
        <dbReference type="PIRNR" id="PIRNR005700"/>
    </source>
</evidence>
<evidence type="ECO:0000313" key="11">
    <source>
        <dbReference type="EMBL" id="OMH84821.1"/>
    </source>
</evidence>
<dbReference type="InterPro" id="IPR038765">
    <property type="entry name" value="Papain-like_cys_pep_sf"/>
</dbReference>
<dbReference type="InterPro" id="IPR000169">
    <property type="entry name" value="Pept_cys_AS"/>
</dbReference>
<comment type="similarity">
    <text evidence="9">Belongs to the peptidase C1 family.</text>
</comment>
<comment type="function">
    <text evidence="7">The normal physiological role of the enzyme is unknown, but it is not essential for the viability of yeast cells. Has aminopeptidase activity, shortening substrate peptides sequentially by 1 amino acid. Has bleomycin hydrolase activity, which can protect the cell from the toxic effects of bleomycin. Has homocysteine-thiolactonase activity, protecting the cell against homocysteine toxicity. Acts as a repressor in the GAL4 regulatory system, but this does not require either the peptidase or nucleic acid-binding activities.</text>
</comment>
<reference evidence="13" key="1">
    <citation type="submission" date="2017-01" db="EMBL/GenBank/DDBJ databases">
        <authorList>
            <person name="Wang Y."/>
            <person name="White M."/>
            <person name="Kvist S."/>
            <person name="Moncalvo J.-M."/>
        </authorList>
    </citation>
    <scope>NUCLEOTIDE SEQUENCE [LARGE SCALE GENOMIC DNA]</scope>
    <source>
        <strain evidence="13">COL-18-3</strain>
    </source>
</reference>
<feature type="active site" evidence="10">
    <location>
        <position position="108"/>
    </location>
</feature>
<name>A0A1R1PV47_ZANCU</name>
<evidence type="ECO:0000256" key="6">
    <source>
        <dbReference type="ARBA" id="ARBA00022807"/>
    </source>
</evidence>
<keyword evidence="13" id="KW-1185">Reference proteome</keyword>
<comment type="subunit">
    <text evidence="8">Homohexamer. Binds to nucleic acids. Binds single-stranded DNA and RNA with higher affinity than double-stranded DNA.</text>
</comment>
<dbReference type="CDD" id="cd00585">
    <property type="entry name" value="Peptidase_C1B"/>
    <property type="match status" value="1"/>
</dbReference>
<dbReference type="SUPFAM" id="SSF54001">
    <property type="entry name" value="Cysteine proteinases"/>
    <property type="match status" value="1"/>
</dbReference>
<evidence type="ECO:0000313" key="12">
    <source>
        <dbReference type="EMBL" id="OMH86150.1"/>
    </source>
</evidence>
<dbReference type="GO" id="GO:0004197">
    <property type="term" value="F:cysteine-type endopeptidase activity"/>
    <property type="evidence" value="ECO:0007669"/>
    <property type="project" value="UniProtKB-EC"/>
</dbReference>
<evidence type="ECO:0000313" key="13">
    <source>
        <dbReference type="Proteomes" id="UP000188320"/>
    </source>
</evidence>
<comment type="subcellular location">
    <subcellularLocation>
        <location evidence="9">Mitochondrion</location>
    </subcellularLocation>
    <subcellularLocation>
        <location evidence="9">Cytoplasm</location>
    </subcellularLocation>
</comment>
<proteinExistence type="inferred from homology"/>
<keyword evidence="9" id="KW-0496">Mitochondrion</keyword>
<dbReference type="Pfam" id="PF03051">
    <property type="entry name" value="Peptidase_C1_2"/>
    <property type="match status" value="1"/>
</dbReference>
<dbReference type="EMBL" id="LSSK01000013">
    <property type="protein sequence ID" value="OMH86150.1"/>
    <property type="molecule type" value="Genomic_DNA"/>
</dbReference>
<feature type="active site" evidence="10">
    <location>
        <position position="436"/>
    </location>
</feature>
<keyword evidence="5 9" id="KW-0378">Hydrolase</keyword>
<comment type="caution">
    <text evidence="11">The sequence shown here is derived from an EMBL/GenBank/DDBJ whole genome shotgun (WGS) entry which is preliminary data.</text>
</comment>
<dbReference type="InterPro" id="IPR004134">
    <property type="entry name" value="Peptidase_C1B"/>
</dbReference>
<feature type="active site" evidence="10">
    <location>
        <position position="391"/>
    </location>
</feature>
<organism evidence="11 13">
    <name type="scientific">Zancudomyces culisetae</name>
    <name type="common">Gut fungus</name>
    <name type="synonym">Smittium culisetae</name>
    <dbReference type="NCBI Taxonomy" id="1213189"/>
    <lineage>
        <taxon>Eukaryota</taxon>
        <taxon>Fungi</taxon>
        <taxon>Fungi incertae sedis</taxon>
        <taxon>Zoopagomycota</taxon>
        <taxon>Kickxellomycotina</taxon>
        <taxon>Harpellomycetes</taxon>
        <taxon>Harpellales</taxon>
        <taxon>Legeriomycetaceae</taxon>
        <taxon>Zancudomyces</taxon>
    </lineage>
</organism>
<dbReference type="PIRSF" id="PIRSF005700">
    <property type="entry name" value="PepC"/>
    <property type="match status" value="1"/>
</dbReference>
<evidence type="ECO:0000256" key="10">
    <source>
        <dbReference type="PIRSR" id="PIRSR005700-1"/>
    </source>
</evidence>
<accession>A0A1R1PV47</accession>
<dbReference type="GO" id="GO:0005739">
    <property type="term" value="C:mitochondrion"/>
    <property type="evidence" value="ECO:0007669"/>
    <property type="project" value="UniProtKB-SubCell"/>
</dbReference>
<dbReference type="PANTHER" id="PTHR10363:SF2">
    <property type="entry name" value="BLEOMYCIN HYDROLASE"/>
    <property type="match status" value="1"/>
</dbReference>
<evidence type="ECO:0000256" key="5">
    <source>
        <dbReference type="ARBA" id="ARBA00022801"/>
    </source>
</evidence>